<reference key="2">
    <citation type="submission" date="2011-10" db="EMBL/GenBank/DDBJ databases">
        <title>The genome and transcriptome sequence of Clonorchis sinensis provide insights into the carcinogenic liver fluke.</title>
        <authorList>
            <person name="Wang X."/>
            <person name="Huang Y."/>
            <person name="Chen W."/>
            <person name="Liu H."/>
            <person name="Guo L."/>
            <person name="Chen Y."/>
            <person name="Luo F."/>
            <person name="Zhou W."/>
            <person name="Sun J."/>
            <person name="Mao Q."/>
            <person name="Liang P."/>
            <person name="Zhou C."/>
            <person name="Tian Y."/>
            <person name="Men J."/>
            <person name="Lv X."/>
            <person name="Huang L."/>
            <person name="Zhou J."/>
            <person name="Hu Y."/>
            <person name="Li R."/>
            <person name="Zhang F."/>
            <person name="Lei H."/>
            <person name="Li X."/>
            <person name="Hu X."/>
            <person name="Liang C."/>
            <person name="Xu J."/>
            <person name="Wu Z."/>
            <person name="Yu X."/>
        </authorList>
    </citation>
    <scope>NUCLEOTIDE SEQUENCE</scope>
    <source>
        <strain>Henan</strain>
    </source>
</reference>
<dbReference type="InterPro" id="IPR007919">
    <property type="entry name" value="UPF0220"/>
</dbReference>
<sequence>MNLEKLKSKAAESKGVFFSRPKVAESRGRPSNATHEGGTPLAFTEKLFGRPFNWSISPSPTTPKQNTGLLKPVSQINQPEDQISPARQFSFGSIADCAMAIQECFERCEVENPRNLFVSILSGFVFALAWWIAIDAASIYSTDQLPGAYHTPGVFGTIAFVLVNMVPNSADCQLFINTSTLTPSISRYEQKNYTVTGLWATWTIKKPNDNQRTNGSKGRNTRKTIPLNQRIKETNPDLNARRKRPNHNRTINHKTVELNTPNKPTRHKRLTPGRIHKGPIKLGEDPLQNYQMLF</sequence>
<feature type="transmembrane region" description="Helical" evidence="7">
    <location>
        <begin position="116"/>
        <end position="134"/>
    </location>
</feature>
<protein>
    <submittedName>
        <fullName evidence="8">Transmembrane protein 50B</fullName>
    </submittedName>
</protein>
<evidence type="ECO:0000256" key="4">
    <source>
        <dbReference type="ARBA" id="ARBA00022989"/>
    </source>
</evidence>
<dbReference type="PANTHER" id="PTHR13180">
    <property type="entry name" value="SMALL MEMBRANE PROTEIN-RELATED"/>
    <property type="match status" value="1"/>
</dbReference>
<evidence type="ECO:0000256" key="7">
    <source>
        <dbReference type="SAM" id="Phobius"/>
    </source>
</evidence>
<evidence type="ECO:0000256" key="6">
    <source>
        <dbReference type="SAM" id="MobiDB-lite"/>
    </source>
</evidence>
<keyword evidence="9" id="KW-1185">Reference proteome</keyword>
<comment type="subcellular location">
    <subcellularLocation>
        <location evidence="1">Membrane</location>
        <topology evidence="1">Multi-pass membrane protein</topology>
    </subcellularLocation>
</comment>
<feature type="compositionally biased region" description="Basic residues" evidence="6">
    <location>
        <begin position="264"/>
        <end position="279"/>
    </location>
</feature>
<dbReference type="EMBL" id="DF143007">
    <property type="protein sequence ID" value="GAA50021.1"/>
    <property type="molecule type" value="Genomic_DNA"/>
</dbReference>
<name>G7YAP0_CLOSI</name>
<dbReference type="GO" id="GO:0016020">
    <property type="term" value="C:membrane"/>
    <property type="evidence" value="ECO:0007669"/>
    <property type="project" value="UniProtKB-SubCell"/>
</dbReference>
<evidence type="ECO:0000313" key="8">
    <source>
        <dbReference type="EMBL" id="GAA50021.1"/>
    </source>
</evidence>
<comment type="similarity">
    <text evidence="2">Belongs to the UPF0220 family.</text>
</comment>
<evidence type="ECO:0000313" key="9">
    <source>
        <dbReference type="Proteomes" id="UP000008909"/>
    </source>
</evidence>
<evidence type="ECO:0000256" key="5">
    <source>
        <dbReference type="ARBA" id="ARBA00023136"/>
    </source>
</evidence>
<keyword evidence="4 7" id="KW-1133">Transmembrane helix</keyword>
<keyword evidence="3 7" id="KW-0812">Transmembrane</keyword>
<keyword evidence="5 7" id="KW-0472">Membrane</keyword>
<reference evidence="8" key="1">
    <citation type="journal article" date="2011" name="Genome Biol.">
        <title>The draft genome of the carcinogenic human liver fluke Clonorchis sinensis.</title>
        <authorList>
            <person name="Wang X."/>
            <person name="Chen W."/>
            <person name="Huang Y."/>
            <person name="Sun J."/>
            <person name="Men J."/>
            <person name="Liu H."/>
            <person name="Luo F."/>
            <person name="Guo L."/>
            <person name="Lv X."/>
            <person name="Deng C."/>
            <person name="Zhou C."/>
            <person name="Fan Y."/>
            <person name="Li X."/>
            <person name="Huang L."/>
            <person name="Hu Y."/>
            <person name="Liang C."/>
            <person name="Hu X."/>
            <person name="Xu J."/>
            <person name="Yu X."/>
        </authorList>
    </citation>
    <scope>NUCLEOTIDE SEQUENCE [LARGE SCALE GENOMIC DNA]</scope>
    <source>
        <strain evidence="8">Henan</strain>
    </source>
</reference>
<dbReference type="AlphaFoldDB" id="G7YAP0"/>
<organism evidence="8 9">
    <name type="scientific">Clonorchis sinensis</name>
    <name type="common">Chinese liver fluke</name>
    <dbReference type="NCBI Taxonomy" id="79923"/>
    <lineage>
        <taxon>Eukaryota</taxon>
        <taxon>Metazoa</taxon>
        <taxon>Spiralia</taxon>
        <taxon>Lophotrochozoa</taxon>
        <taxon>Platyhelminthes</taxon>
        <taxon>Trematoda</taxon>
        <taxon>Digenea</taxon>
        <taxon>Opisthorchiida</taxon>
        <taxon>Opisthorchiata</taxon>
        <taxon>Opisthorchiidae</taxon>
        <taxon>Clonorchis</taxon>
    </lineage>
</organism>
<dbReference type="Pfam" id="PF05255">
    <property type="entry name" value="UPF0220"/>
    <property type="match status" value="1"/>
</dbReference>
<evidence type="ECO:0000256" key="2">
    <source>
        <dbReference type="ARBA" id="ARBA00005335"/>
    </source>
</evidence>
<accession>G7YAP0</accession>
<dbReference type="Proteomes" id="UP000008909">
    <property type="component" value="Unassembled WGS sequence"/>
</dbReference>
<proteinExistence type="inferred from homology"/>
<evidence type="ECO:0000256" key="3">
    <source>
        <dbReference type="ARBA" id="ARBA00022692"/>
    </source>
</evidence>
<feature type="region of interest" description="Disordered" evidence="6">
    <location>
        <begin position="257"/>
        <end position="283"/>
    </location>
</feature>
<feature type="region of interest" description="Disordered" evidence="6">
    <location>
        <begin position="207"/>
        <end position="229"/>
    </location>
</feature>
<gene>
    <name evidence="8" type="ORF">CLF_103935</name>
</gene>
<evidence type="ECO:0000256" key="1">
    <source>
        <dbReference type="ARBA" id="ARBA00004141"/>
    </source>
</evidence>